<protein>
    <recommendedName>
        <fullName evidence="9">Rhodopsin domain-containing protein</fullName>
    </recommendedName>
</protein>
<comment type="similarity">
    <text evidence="5">Belongs to the SAT4 family.</text>
</comment>
<comment type="caution">
    <text evidence="10">The sequence shown here is derived from an EMBL/GenBank/DDBJ whole genome shotgun (WGS) entry which is preliminary data.</text>
</comment>
<dbReference type="EMBL" id="JAVFHQ010000048">
    <property type="protein sequence ID" value="KAK4541844.1"/>
    <property type="molecule type" value="Genomic_DNA"/>
</dbReference>
<keyword evidence="4 7" id="KW-0472">Membrane</keyword>
<evidence type="ECO:0000256" key="3">
    <source>
        <dbReference type="ARBA" id="ARBA00022989"/>
    </source>
</evidence>
<feature type="transmembrane region" description="Helical" evidence="7">
    <location>
        <begin position="75"/>
        <end position="96"/>
    </location>
</feature>
<reference evidence="10 11" key="1">
    <citation type="submission" date="2021-11" db="EMBL/GenBank/DDBJ databases">
        <title>Black yeast isolated from Biological Soil Crust.</title>
        <authorList>
            <person name="Kurbessoian T."/>
        </authorList>
    </citation>
    <scope>NUCLEOTIDE SEQUENCE [LARGE SCALE GENOMIC DNA]</scope>
    <source>
        <strain evidence="10 11">CCFEE 5522</strain>
    </source>
</reference>
<evidence type="ECO:0000313" key="10">
    <source>
        <dbReference type="EMBL" id="KAK4541844.1"/>
    </source>
</evidence>
<evidence type="ECO:0000256" key="5">
    <source>
        <dbReference type="ARBA" id="ARBA00038359"/>
    </source>
</evidence>
<dbReference type="GO" id="GO:0016020">
    <property type="term" value="C:membrane"/>
    <property type="evidence" value="ECO:0007669"/>
    <property type="project" value="UniProtKB-SubCell"/>
</dbReference>
<feature type="region of interest" description="Disordered" evidence="6">
    <location>
        <begin position="272"/>
        <end position="321"/>
    </location>
</feature>
<evidence type="ECO:0000256" key="7">
    <source>
        <dbReference type="SAM" id="Phobius"/>
    </source>
</evidence>
<evidence type="ECO:0000256" key="1">
    <source>
        <dbReference type="ARBA" id="ARBA00004141"/>
    </source>
</evidence>
<dbReference type="PANTHER" id="PTHR33048:SF47">
    <property type="entry name" value="INTEGRAL MEMBRANE PROTEIN-RELATED"/>
    <property type="match status" value="1"/>
</dbReference>
<sequence>MASMAFSVALSVSMQLAVVHGYGEHKADLAPSQLHAALRWFYIEQSQYKMVICLNKVAVILLYKRIFVGKVFQIVCWGAIGVIISWTIASIAATIFQCTPVEAAWNKTIPGATCINTTSFWMAYAITNILSDVLVLAMPIPEIFRLQLNLKQKIGLSGLFLLGGLCVSTFPRPARHCTGLTFRSVVLCSIMRIFAVVHDDKSKDTYASVYTPPRCVLLTATSTFDFIPRNIWSLIEANVGIICACLPILKHPFTRALSLVLGTTQRSSTNPYGHGISYELRDDSQQKSGAGSRRHTNDRLQSSTRSGRHPWDGPDADGDSDEVHIIADSARKAGRGDEIHFGFGDERIHVRKEFEIIEHTV</sequence>
<evidence type="ECO:0000256" key="4">
    <source>
        <dbReference type="ARBA" id="ARBA00023136"/>
    </source>
</evidence>
<feature type="signal peptide" evidence="8">
    <location>
        <begin position="1"/>
        <end position="21"/>
    </location>
</feature>
<evidence type="ECO:0000256" key="6">
    <source>
        <dbReference type="SAM" id="MobiDB-lite"/>
    </source>
</evidence>
<keyword evidence="2 7" id="KW-0812">Transmembrane</keyword>
<keyword evidence="8" id="KW-0732">Signal</keyword>
<keyword evidence="3 7" id="KW-1133">Transmembrane helix</keyword>
<dbReference type="PANTHER" id="PTHR33048">
    <property type="entry name" value="PTH11-LIKE INTEGRAL MEMBRANE PROTEIN (AFU_ORTHOLOGUE AFUA_5G11245)"/>
    <property type="match status" value="1"/>
</dbReference>
<evidence type="ECO:0000256" key="2">
    <source>
        <dbReference type="ARBA" id="ARBA00022692"/>
    </source>
</evidence>
<gene>
    <name evidence="10" type="ORF">LTR36_007376</name>
</gene>
<dbReference type="InterPro" id="IPR052337">
    <property type="entry name" value="SAT4-like"/>
</dbReference>
<dbReference type="Pfam" id="PF20684">
    <property type="entry name" value="Fung_rhodopsin"/>
    <property type="match status" value="1"/>
</dbReference>
<keyword evidence="11" id="KW-1185">Reference proteome</keyword>
<feature type="domain" description="Rhodopsin" evidence="9">
    <location>
        <begin position="1"/>
        <end position="254"/>
    </location>
</feature>
<evidence type="ECO:0000256" key="8">
    <source>
        <dbReference type="SAM" id="SignalP"/>
    </source>
</evidence>
<dbReference type="AlphaFoldDB" id="A0AAV9JA25"/>
<organism evidence="10 11">
    <name type="scientific">Oleoguttula mirabilis</name>
    <dbReference type="NCBI Taxonomy" id="1507867"/>
    <lineage>
        <taxon>Eukaryota</taxon>
        <taxon>Fungi</taxon>
        <taxon>Dikarya</taxon>
        <taxon>Ascomycota</taxon>
        <taxon>Pezizomycotina</taxon>
        <taxon>Dothideomycetes</taxon>
        <taxon>Dothideomycetidae</taxon>
        <taxon>Mycosphaerellales</taxon>
        <taxon>Teratosphaeriaceae</taxon>
        <taxon>Oleoguttula</taxon>
    </lineage>
</organism>
<proteinExistence type="inferred from homology"/>
<feature type="transmembrane region" description="Helical" evidence="7">
    <location>
        <begin position="156"/>
        <end position="174"/>
    </location>
</feature>
<comment type="subcellular location">
    <subcellularLocation>
        <location evidence="1">Membrane</location>
        <topology evidence="1">Multi-pass membrane protein</topology>
    </subcellularLocation>
</comment>
<evidence type="ECO:0000259" key="9">
    <source>
        <dbReference type="Pfam" id="PF20684"/>
    </source>
</evidence>
<dbReference type="InterPro" id="IPR049326">
    <property type="entry name" value="Rhodopsin_dom_fungi"/>
</dbReference>
<dbReference type="Proteomes" id="UP001324427">
    <property type="component" value="Unassembled WGS sequence"/>
</dbReference>
<name>A0AAV9JA25_9PEZI</name>
<accession>A0AAV9JA25</accession>
<feature type="transmembrane region" description="Helical" evidence="7">
    <location>
        <begin position="121"/>
        <end position="144"/>
    </location>
</feature>
<evidence type="ECO:0000313" key="11">
    <source>
        <dbReference type="Proteomes" id="UP001324427"/>
    </source>
</evidence>
<feature type="chain" id="PRO_5043653620" description="Rhodopsin domain-containing protein" evidence="8">
    <location>
        <begin position="22"/>
        <end position="361"/>
    </location>
</feature>